<reference evidence="1 2" key="1">
    <citation type="submission" date="2016-11" db="EMBL/GenBank/DDBJ databases">
        <title>The macronuclear genome of Stentor coeruleus: a giant cell with tiny introns.</title>
        <authorList>
            <person name="Slabodnick M."/>
            <person name="Ruby J.G."/>
            <person name="Reiff S.B."/>
            <person name="Swart E.C."/>
            <person name="Gosai S."/>
            <person name="Prabakaran S."/>
            <person name="Witkowska E."/>
            <person name="Larue G.E."/>
            <person name="Fisher S."/>
            <person name="Freeman R.M."/>
            <person name="Gunawardena J."/>
            <person name="Chu W."/>
            <person name="Stover N.A."/>
            <person name="Gregory B.D."/>
            <person name="Nowacki M."/>
            <person name="Derisi J."/>
            <person name="Roy S.W."/>
            <person name="Marshall W.F."/>
            <person name="Sood P."/>
        </authorList>
    </citation>
    <scope>NUCLEOTIDE SEQUENCE [LARGE SCALE GENOMIC DNA]</scope>
    <source>
        <strain evidence="1">WM001</strain>
    </source>
</reference>
<evidence type="ECO:0000313" key="1">
    <source>
        <dbReference type="EMBL" id="OMJ77768.1"/>
    </source>
</evidence>
<keyword evidence="2" id="KW-1185">Reference proteome</keyword>
<comment type="caution">
    <text evidence="1">The sequence shown here is derived from an EMBL/GenBank/DDBJ whole genome shotgun (WGS) entry which is preliminary data.</text>
</comment>
<protein>
    <submittedName>
        <fullName evidence="1">Uncharacterized protein</fullName>
    </submittedName>
</protein>
<dbReference type="Proteomes" id="UP000187209">
    <property type="component" value="Unassembled WGS sequence"/>
</dbReference>
<name>A0A1R2BM12_9CILI</name>
<evidence type="ECO:0000313" key="2">
    <source>
        <dbReference type="Proteomes" id="UP000187209"/>
    </source>
</evidence>
<dbReference type="OrthoDB" id="321400at2759"/>
<organism evidence="1 2">
    <name type="scientific">Stentor coeruleus</name>
    <dbReference type="NCBI Taxonomy" id="5963"/>
    <lineage>
        <taxon>Eukaryota</taxon>
        <taxon>Sar</taxon>
        <taxon>Alveolata</taxon>
        <taxon>Ciliophora</taxon>
        <taxon>Postciliodesmatophora</taxon>
        <taxon>Heterotrichea</taxon>
        <taxon>Heterotrichida</taxon>
        <taxon>Stentoridae</taxon>
        <taxon>Stentor</taxon>
    </lineage>
</organism>
<accession>A0A1R2BM12</accession>
<dbReference type="EMBL" id="MPUH01000557">
    <property type="protein sequence ID" value="OMJ77768.1"/>
    <property type="molecule type" value="Genomic_DNA"/>
</dbReference>
<sequence>MDNQKFAPFNSDLADFFLCTKNSIKSDCDESVFSLENKDLYALPVKRRNLKQPKDPSGKFYKTLPGFLINYIETQGPTPETELVKLLSENLTHLRNTSGTIYKNSPLKCLQGICRMAIFNVANGIWKINPEEVASYRDNFIIKARKRINSKERDQKGFRKTDRIVSLLRSYSSKLSKDPRTERLIKNPLKELTGSEDIQEAAQKIGYERLIGIMQAYSVVSKHFITLMKKEENSVQFNNIEKDIEGIYSKLSRIEGHLVKFSMTSSKSESNK</sequence>
<gene>
    <name evidence="1" type="ORF">SteCoe_22560</name>
</gene>
<proteinExistence type="predicted"/>
<dbReference type="AlphaFoldDB" id="A0A1R2BM12"/>